<dbReference type="EMBL" id="NOZQ01000228">
    <property type="protein sequence ID" value="OYD13666.1"/>
    <property type="molecule type" value="Genomic_DNA"/>
</dbReference>
<dbReference type="PRINTS" id="PR00101">
    <property type="entry name" value="ATCASE"/>
</dbReference>
<dbReference type="PANTHER" id="PTHR45753:SF3">
    <property type="entry name" value="ORNITHINE TRANSCARBAMYLASE, MITOCHONDRIAL"/>
    <property type="match status" value="1"/>
</dbReference>
<evidence type="ECO:0000256" key="2">
    <source>
        <dbReference type="RuleBase" id="RU003634"/>
    </source>
</evidence>
<feature type="domain" description="Aspartate/ornithine carbamoyltransferase Asp/Orn-binding" evidence="3">
    <location>
        <begin position="201"/>
        <end position="347"/>
    </location>
</feature>
<feature type="domain" description="Aspartate/ornithine carbamoyltransferase carbamoyl-P binding" evidence="4">
    <location>
        <begin position="23"/>
        <end position="173"/>
    </location>
</feature>
<dbReference type="InterPro" id="IPR006132">
    <property type="entry name" value="Asp/Orn_carbamoyltranf_P-bd"/>
</dbReference>
<name>A0A235BNA6_UNCW3</name>
<sequence length="353" mass="40450">MTQGEVRRNGRGGGMGKSNLFGKDLICTQEWSLDELIQVLELAEEMKRNRFKYSSFLKNKTFFMFFYNPSVRTRQSFECAMTELGGHAQFLEPKTMRLKTATTAGETIEDAAKVMSRYACGIGIRILEDKVTRYGEGDELIREYARWADVPVISMAHDKFHPCQGLADIMGLRKHLGKDLRRKKILLTWGHGALARSWSSLQESLLICSRFGMNITLAYPKGYDLDSEVIELTRNNCDENGSYLETTNDHLEGYRGTDVVYSRNWMSPNAYKDGAFLKEEEIRKAMEHKKWICDSEKMKLTNDAIFIHPMPVDRGHEVTDEVASGKRSIIYDIAENRLHVQKALIALLMSDCW</sequence>
<dbReference type="Pfam" id="PF02729">
    <property type="entry name" value="OTCace_N"/>
    <property type="match status" value="1"/>
</dbReference>
<evidence type="ECO:0000313" key="6">
    <source>
        <dbReference type="Proteomes" id="UP000215215"/>
    </source>
</evidence>
<evidence type="ECO:0000259" key="4">
    <source>
        <dbReference type="Pfam" id="PF02729"/>
    </source>
</evidence>
<dbReference type="GO" id="GO:0016597">
    <property type="term" value="F:amino acid binding"/>
    <property type="evidence" value="ECO:0007669"/>
    <property type="project" value="InterPro"/>
</dbReference>
<accession>A0A235BNA6</accession>
<evidence type="ECO:0008006" key="7">
    <source>
        <dbReference type="Google" id="ProtNLM"/>
    </source>
</evidence>
<dbReference type="Pfam" id="PF00185">
    <property type="entry name" value="OTCace"/>
    <property type="match status" value="1"/>
</dbReference>
<dbReference type="PRINTS" id="PR00100">
    <property type="entry name" value="AOTCASE"/>
</dbReference>
<protein>
    <recommendedName>
        <fullName evidence="7">Ornithine carbamoyltransferase</fullName>
    </recommendedName>
</protein>
<dbReference type="PANTHER" id="PTHR45753">
    <property type="entry name" value="ORNITHINE CARBAMOYLTRANSFERASE, MITOCHONDRIAL"/>
    <property type="match status" value="1"/>
</dbReference>
<reference evidence="5 6" key="1">
    <citation type="submission" date="2017-07" db="EMBL/GenBank/DDBJ databases">
        <title>Recovery of genomes from metagenomes via a dereplication, aggregation, and scoring strategy.</title>
        <authorList>
            <person name="Sieber C.M."/>
            <person name="Probst A.J."/>
            <person name="Sharrar A."/>
            <person name="Thomas B.C."/>
            <person name="Hess M."/>
            <person name="Tringe S.G."/>
            <person name="Banfield J.F."/>
        </authorList>
    </citation>
    <scope>NUCLEOTIDE SEQUENCE [LARGE SCALE GENOMIC DNA]</scope>
    <source>
        <strain evidence="5">JGI_Cruoil_03_44_89</strain>
    </source>
</reference>
<comment type="similarity">
    <text evidence="2">Belongs to the aspartate/ornithine carbamoyltransferase superfamily.</text>
</comment>
<comment type="caution">
    <text evidence="5">The sequence shown here is derived from an EMBL/GenBank/DDBJ whole genome shotgun (WGS) entry which is preliminary data.</text>
</comment>
<dbReference type="GO" id="GO:0019240">
    <property type="term" value="P:citrulline biosynthetic process"/>
    <property type="evidence" value="ECO:0007669"/>
    <property type="project" value="TreeGrafter"/>
</dbReference>
<evidence type="ECO:0000259" key="3">
    <source>
        <dbReference type="Pfam" id="PF00185"/>
    </source>
</evidence>
<proteinExistence type="inferred from homology"/>
<evidence type="ECO:0000313" key="5">
    <source>
        <dbReference type="EMBL" id="OYD13666.1"/>
    </source>
</evidence>
<dbReference type="InterPro" id="IPR006130">
    <property type="entry name" value="Asp/Orn_carbamoylTrfase"/>
</dbReference>
<dbReference type="SUPFAM" id="SSF53671">
    <property type="entry name" value="Aspartate/ornithine carbamoyltransferase"/>
    <property type="match status" value="1"/>
</dbReference>
<keyword evidence="1 2" id="KW-0808">Transferase</keyword>
<dbReference type="Gene3D" id="3.40.50.1370">
    <property type="entry name" value="Aspartate/ornithine carbamoyltransferase"/>
    <property type="match status" value="2"/>
</dbReference>
<organism evidence="5 6">
    <name type="scientific">candidate division WOR-3 bacterium JGI_Cruoil_03_44_89</name>
    <dbReference type="NCBI Taxonomy" id="1973748"/>
    <lineage>
        <taxon>Bacteria</taxon>
        <taxon>Bacteria division WOR-3</taxon>
    </lineage>
</organism>
<dbReference type="AlphaFoldDB" id="A0A235BNA6"/>
<dbReference type="InterPro" id="IPR036901">
    <property type="entry name" value="Asp/Orn_carbamoylTrfase_sf"/>
</dbReference>
<dbReference type="GO" id="GO:0004585">
    <property type="term" value="F:ornithine carbamoyltransferase activity"/>
    <property type="evidence" value="ECO:0007669"/>
    <property type="project" value="TreeGrafter"/>
</dbReference>
<evidence type="ECO:0000256" key="1">
    <source>
        <dbReference type="ARBA" id="ARBA00022679"/>
    </source>
</evidence>
<gene>
    <name evidence="5" type="ORF">CH333_10515</name>
</gene>
<dbReference type="InterPro" id="IPR006131">
    <property type="entry name" value="Asp_carbamoyltransf_Asp/Orn-bd"/>
</dbReference>
<dbReference type="GO" id="GO:0042450">
    <property type="term" value="P:L-arginine biosynthetic process via ornithine"/>
    <property type="evidence" value="ECO:0007669"/>
    <property type="project" value="TreeGrafter"/>
</dbReference>
<dbReference type="Proteomes" id="UP000215215">
    <property type="component" value="Unassembled WGS sequence"/>
</dbReference>